<evidence type="ECO:0000313" key="1">
    <source>
        <dbReference type="EMBL" id="KAJ8618382.1"/>
    </source>
</evidence>
<sequence length="75" mass="8443">MSEASKRQNSNSQLLQELEVLSQSLYQSHTTRCTASLALRRPPSPIPIDSSPSTQQYAPEKSEQRHRSRCMSLSP</sequence>
<organism evidence="1 2">
    <name type="scientific">Persea americana</name>
    <name type="common">Avocado</name>
    <dbReference type="NCBI Taxonomy" id="3435"/>
    <lineage>
        <taxon>Eukaryota</taxon>
        <taxon>Viridiplantae</taxon>
        <taxon>Streptophyta</taxon>
        <taxon>Embryophyta</taxon>
        <taxon>Tracheophyta</taxon>
        <taxon>Spermatophyta</taxon>
        <taxon>Magnoliopsida</taxon>
        <taxon>Magnoliidae</taxon>
        <taxon>Laurales</taxon>
        <taxon>Lauraceae</taxon>
        <taxon>Persea</taxon>
    </lineage>
</organism>
<name>A0ACC2KBK9_PERAE</name>
<dbReference type="EMBL" id="CM056812">
    <property type="protein sequence ID" value="KAJ8618382.1"/>
    <property type="molecule type" value="Genomic_DNA"/>
</dbReference>
<evidence type="ECO:0000313" key="2">
    <source>
        <dbReference type="Proteomes" id="UP001234297"/>
    </source>
</evidence>
<gene>
    <name evidence="1" type="ORF">MRB53_014568</name>
</gene>
<protein>
    <submittedName>
        <fullName evidence="1">Uncharacterized protein</fullName>
    </submittedName>
</protein>
<dbReference type="Proteomes" id="UP001234297">
    <property type="component" value="Chromosome 4"/>
</dbReference>
<comment type="caution">
    <text evidence="1">The sequence shown here is derived from an EMBL/GenBank/DDBJ whole genome shotgun (WGS) entry which is preliminary data.</text>
</comment>
<accession>A0ACC2KBK9</accession>
<proteinExistence type="predicted"/>
<keyword evidence="2" id="KW-1185">Reference proteome</keyword>
<reference evidence="1 2" key="1">
    <citation type="journal article" date="2022" name="Hortic Res">
        <title>A haplotype resolved chromosomal level avocado genome allows analysis of novel avocado genes.</title>
        <authorList>
            <person name="Nath O."/>
            <person name="Fletcher S.J."/>
            <person name="Hayward A."/>
            <person name="Shaw L.M."/>
            <person name="Masouleh A.K."/>
            <person name="Furtado A."/>
            <person name="Henry R.J."/>
            <person name="Mitter N."/>
        </authorList>
    </citation>
    <scope>NUCLEOTIDE SEQUENCE [LARGE SCALE GENOMIC DNA]</scope>
    <source>
        <strain evidence="2">cv. Hass</strain>
    </source>
</reference>